<sequence length="118" mass="12311">MSSEKRVRVTVEACGEARAFECRCATVTTAKGDGSGDSCFVGPTDISDLFALACECTDTLCAAFSQAGVPDRNARKLVLIAALGANPHGHADSIQTTDLDACREIRDMAAELGVDADI</sequence>
<organism evidence="1 3">
    <name type="scientific">Collinsella aerofaciens (strain ATCC 25986 / DSM 3979 / JCM 10188 / KCTC 3647 / NCTC 11838 / VPI 1003)</name>
    <dbReference type="NCBI Taxonomy" id="411903"/>
    <lineage>
        <taxon>Bacteria</taxon>
        <taxon>Bacillati</taxon>
        <taxon>Actinomycetota</taxon>
        <taxon>Coriobacteriia</taxon>
        <taxon>Coriobacteriales</taxon>
        <taxon>Coriobacteriaceae</taxon>
        <taxon>Collinsella</taxon>
    </lineage>
</organism>
<reference evidence="1 3" key="2">
    <citation type="submission" date="2007-04" db="EMBL/GenBank/DDBJ databases">
        <authorList>
            <person name="Fulton L."/>
            <person name="Clifton S."/>
            <person name="Fulton B."/>
            <person name="Xu J."/>
            <person name="Minx P."/>
            <person name="Mardis E.R."/>
            <person name="Wilson R.K."/>
        </authorList>
    </citation>
    <scope>NUCLEOTIDE SEQUENCE [LARGE SCALE GENOMIC DNA]</scope>
    <source>
        <strain evidence="1">ATCC 25986</strain>
        <strain evidence="3">ATCC 25986 / DSM 3979 / JCM 10188 / KCTC 3647 / NCTC 11838 / VPI 1003</strain>
    </source>
</reference>
<evidence type="ECO:0000313" key="2">
    <source>
        <dbReference type="EMBL" id="QIA33497.1"/>
    </source>
</evidence>
<dbReference type="GeneID" id="92849574"/>
<protein>
    <submittedName>
        <fullName evidence="1">Uncharacterized protein</fullName>
    </submittedName>
</protein>
<evidence type="ECO:0000313" key="4">
    <source>
        <dbReference type="Proteomes" id="UP000464211"/>
    </source>
</evidence>
<dbReference type="AlphaFoldDB" id="A4EAW2"/>
<proteinExistence type="predicted"/>
<evidence type="ECO:0000313" key="3">
    <source>
        <dbReference type="Proteomes" id="UP000002979"/>
    </source>
</evidence>
<dbReference type="EMBL" id="CP048433">
    <property type="protein sequence ID" value="QIA33497.1"/>
    <property type="molecule type" value="Genomic_DNA"/>
</dbReference>
<dbReference type="RefSeq" id="WP_006235499.1">
    <property type="nucleotide sequence ID" value="NZ_AAVN02000006.1"/>
</dbReference>
<dbReference type="EMBL" id="AAVN02000006">
    <property type="protein sequence ID" value="EBA39279.1"/>
    <property type="molecule type" value="Genomic_DNA"/>
</dbReference>
<name>A4EAW2_COLAA</name>
<dbReference type="Proteomes" id="UP000464211">
    <property type="component" value="Chromosome"/>
</dbReference>
<reference evidence="2 4" key="3">
    <citation type="submission" date="2020-01" db="EMBL/GenBank/DDBJ databases">
        <title>Complete genome sequence of Collinsella aerofaciens JCM 10188(T).</title>
        <authorList>
            <person name="Tourlousse D.M."/>
            <person name="Sakamoto M."/>
            <person name="Miura T."/>
            <person name="Narita K."/>
            <person name="Ohashi A."/>
            <person name="Uchino Y."/>
            <person name="Yamazoe A."/>
            <person name="Kameyama K."/>
            <person name="Terauchi J."/>
            <person name="Ohkuma M."/>
            <person name="Kawasaki H."/>
            <person name="Sekiguchi Y."/>
        </authorList>
    </citation>
    <scope>NUCLEOTIDE SEQUENCE [LARGE SCALE GENOMIC DNA]</scope>
    <source>
        <strain evidence="2 4">JCM 10188</strain>
    </source>
</reference>
<accession>A4EAW2</accession>
<evidence type="ECO:0000313" key="1">
    <source>
        <dbReference type="EMBL" id="EBA39279.1"/>
    </source>
</evidence>
<gene>
    <name evidence="1" type="ORF">COLAER_01574</name>
    <name evidence="2" type="ORF">GXM19_03995</name>
</gene>
<dbReference type="Proteomes" id="UP000002979">
    <property type="component" value="Unassembled WGS sequence"/>
</dbReference>
<reference evidence="1 3" key="1">
    <citation type="submission" date="2007-01" db="EMBL/GenBank/DDBJ databases">
        <title>Draft genome sequence of Collinsella aerofaciens (ATCC 25986).</title>
        <authorList>
            <person name="Sudarsanam P."/>
            <person name="Ley R."/>
            <person name="Guruge J."/>
            <person name="Turnbaugh P.J."/>
            <person name="Mahowald M."/>
            <person name="Liep D."/>
            <person name="Gordon J."/>
        </authorList>
    </citation>
    <scope>NUCLEOTIDE SEQUENCE [LARGE SCALE GENOMIC DNA]</scope>
    <source>
        <strain evidence="1">ATCC 25986</strain>
        <strain evidence="3">ATCC 25986 / DSM 3979 / JCM 10188 / KCTC 3647 / NCTC 11838 / VPI 1003</strain>
    </source>
</reference>